<evidence type="ECO:0000259" key="1">
    <source>
        <dbReference type="SMART" id="SM00881"/>
    </source>
</evidence>
<evidence type="ECO:0000313" key="3">
    <source>
        <dbReference type="Proteomes" id="UP001399917"/>
    </source>
</evidence>
<dbReference type="Proteomes" id="UP001399917">
    <property type="component" value="Unassembled WGS sequence"/>
</dbReference>
<dbReference type="Pfam" id="PF13380">
    <property type="entry name" value="CoA_binding_2"/>
    <property type="match status" value="1"/>
</dbReference>
<name>A0ABP7JTD8_9RHOB</name>
<keyword evidence="3" id="KW-1185">Reference proteome</keyword>
<protein>
    <submittedName>
        <fullName evidence="2">CoA-binding protein</fullName>
    </submittedName>
</protein>
<dbReference type="Gene3D" id="3.40.50.720">
    <property type="entry name" value="NAD(P)-binding Rossmann-like Domain"/>
    <property type="match status" value="1"/>
</dbReference>
<dbReference type="SMART" id="SM00881">
    <property type="entry name" value="CoA_binding"/>
    <property type="match status" value="1"/>
</dbReference>
<dbReference type="RefSeq" id="WP_344842225.1">
    <property type="nucleotide sequence ID" value="NZ_BAABDF010000001.1"/>
</dbReference>
<evidence type="ECO:0000313" key="2">
    <source>
        <dbReference type="EMBL" id="GAA3854243.1"/>
    </source>
</evidence>
<reference evidence="3" key="1">
    <citation type="journal article" date="2019" name="Int. J. Syst. Evol. Microbiol.">
        <title>The Global Catalogue of Microorganisms (GCM) 10K type strain sequencing project: providing services to taxonomists for standard genome sequencing and annotation.</title>
        <authorList>
            <consortium name="The Broad Institute Genomics Platform"/>
            <consortium name="The Broad Institute Genome Sequencing Center for Infectious Disease"/>
            <person name="Wu L."/>
            <person name="Ma J."/>
        </authorList>
    </citation>
    <scope>NUCLEOTIDE SEQUENCE [LARGE SCALE GENOMIC DNA]</scope>
    <source>
        <strain evidence="3">JCM 17190</strain>
    </source>
</reference>
<dbReference type="InterPro" id="IPR003781">
    <property type="entry name" value="CoA-bd"/>
</dbReference>
<feature type="domain" description="CoA-binding" evidence="1">
    <location>
        <begin position="14"/>
        <end position="111"/>
    </location>
</feature>
<comment type="caution">
    <text evidence="2">The sequence shown here is derived from an EMBL/GenBank/DDBJ whole genome shotgun (WGS) entry which is preliminary data.</text>
</comment>
<organism evidence="2 3">
    <name type="scientific">Celeribacter arenosi</name>
    <dbReference type="NCBI Taxonomy" id="792649"/>
    <lineage>
        <taxon>Bacteria</taxon>
        <taxon>Pseudomonadati</taxon>
        <taxon>Pseudomonadota</taxon>
        <taxon>Alphaproteobacteria</taxon>
        <taxon>Rhodobacterales</taxon>
        <taxon>Roseobacteraceae</taxon>
        <taxon>Celeribacter</taxon>
    </lineage>
</organism>
<dbReference type="PANTHER" id="PTHR33303:SF2">
    <property type="entry name" value="COA-BINDING DOMAIN-CONTAINING PROTEIN"/>
    <property type="match status" value="1"/>
</dbReference>
<proteinExistence type="predicted"/>
<dbReference type="PANTHER" id="PTHR33303">
    <property type="entry name" value="CYTOPLASMIC PROTEIN-RELATED"/>
    <property type="match status" value="1"/>
</dbReference>
<dbReference type="InterPro" id="IPR036291">
    <property type="entry name" value="NAD(P)-bd_dom_sf"/>
</dbReference>
<dbReference type="EMBL" id="BAABDF010000001">
    <property type="protein sequence ID" value="GAA3854243.1"/>
    <property type="molecule type" value="Genomic_DNA"/>
</dbReference>
<accession>A0ABP7JTD8</accession>
<gene>
    <name evidence="2" type="ORF">GCM10022404_01980</name>
</gene>
<dbReference type="SUPFAM" id="SSF51735">
    <property type="entry name" value="NAD(P)-binding Rossmann-fold domains"/>
    <property type="match status" value="1"/>
</dbReference>
<sequence>MHIDNLSDDDIARILRETRVIALVGASPKPDRPSHRVGTFLAQQGYKVIPVNPGQAGKTLFGETCVASLADISEPVDMVDIFRRTEKVMGVVEEALHVLTGLKTIWMQLDIVDDKAAALAHAQGAEVVMDRCPAIEIPRLGISQVA</sequence>